<feature type="repeat" description="Filamin" evidence="3">
    <location>
        <begin position="1475"/>
        <end position="1569"/>
    </location>
</feature>
<feature type="repeat" description="Filamin" evidence="3">
    <location>
        <begin position="372"/>
        <end position="465"/>
    </location>
</feature>
<dbReference type="Gene3D" id="2.60.40.10">
    <property type="entry name" value="Immunoglobulins"/>
    <property type="match status" value="19"/>
</dbReference>
<sequence length="1795" mass="193362">MAPSHPSLVDFQQLRMFPVRQLQVVQVVVPPGVSGDHIQVLLVHVASDNQVAVPATLEKKSPSLYLIQFEVEKAGNYALDVAVSGRRLKDCPVACKAYDAARIQLTNVPQSAEVGKPVQFHVDASKAGEGQLEISINKGEVANKVDVLSSGRCIVSFTPENPIVHTVEIRFNGDIVPGCPLNIIATESTANYSVDLSKLDLVPLNQPVLFPIRIPRGRRELIRVMVLSPKNNSVPVSLKAAHEDPDVVMVEFTPKVVGDHLVNVEYNGKSLDGVPFPLKCFGAELVAVTNVSKCAVGGTVEFIVDASSSGEGNLEITVTANEDLNVPTQVRPLGGAKFAVCFVPNRLCPHLIGITFNGIHVPGSPFTVKVTDALLDIVEVNAMSDTLSCAVNKPARLNLRGNVSPQQLYARITNPEGSVVPFTLRDVNTGGQMAVEFTPAVVGEYRIEVRYMDQPLAGSPFIFKVYDVSKIQVSQVPSQITIGSNASFLVETAGAGPGNLEVMVNKGRVATTPQAQSISLYAIHFTPQEATLHEIEVKFNGEHVPSSPFSCNVVDLSSVTVSGEGVDRCPLGQLTTIKINTSEQNVGLLAINVSGPSNERVSAKMIGNEKIGYTVEYTPNEVGDYLIDIRVNHTPIPNSPFICKVYDPSMVQVGDIGKGTVGFPLYFSIDAAAAGAGNLEITVSVGGRNVPNFVQSEGNARFKVNFKPSEPLVHSISVKFNGVPVPGSPFNVPIQDSQQSMVSGSSLRMTSLAHGTKFTVDTKGSDKPLRIQATAPSGATIPVTLSKISAHNYEAAFRPLEVGPQQVAIFLGEEQISGSPYVCNVFDVNRVTVSSLGRGSVGKPVTFCVDASHAGEGTLELVVSTKKGSVRAEVSMRSRGVYNVTFLPTETTTHFVNITFNEEEVPGNPFRIEMIDMPRNGRKVEVRGEKRAVVGVLSAFDVEAEGEITARITASKDSLVQNSVSRVGPTTWRIEYKPQEVGTHLVEILHDGYKAKSFHVAVSDPTRVRVLDLDDGIVNKEQSFRVDTTRAGKGQIKVVIASHGKEVPHKIVELALGVYKVTFTPMKDAPNVIDLRFNGTACPGFPATVTVRDPSRSIIAHGSSLKSAQIGRTNKFYIETGGYGDAKDFDILVSSHSNSPLPVKCFSQKDASLLVEWQPNETGIYKIEVLYRGEPVNGSPFKCQAFDATKVHLQQISSTSFNVNENISIALNRRDAGYAELDVTVTSPLGRNLPIEVKGSPDGEVIEFTPSVAGKYRIAINYGGIAVPGSPVTFIAHDSGSPKVTGQGLQKGLKGTMASFRVDGRGLWGMPEIRIDGPNSEPELKIKELEEGLYSVAYLPLEVGLYEITIRWNGKDVPHSPFKAKVTEARDISCVGGWGRFLDENGVLRLIVGEEMSIPLEVGQSAGKIVAELRTPNGMIIPVNVEKVSSGRVRLYFTPIESGNYLLTIIQNGMAVANTPIKGRAADLSNGSHRAEGLDLSKVVVKGAGLLSARVGEKAEFVIDASLLGREGVPRAVLQGPSAEIRVHIQPMANHVYRACFTPTHTGSYQLNVYWGDDLLPSCPHQVTVGAICDSSRVICSGDGLLGGVVGKEIKAFIDTRKGGPGELTAHCSGPAKMAHCELFDHRDGTFTLFIKPQEGGRHLLNVKYGGNHVPGSPFTMKICGAPDASKVRVYGPGIEPGVLALYQSRFVCDTKGAGAGQLTVRIRGPKGAFRVEMQRENNKDRTILCKYDPTEPGDYRIEVRWSGDHVIGSPFLVMIFDTQEELSRHMQQLKLSSPSTHSLQQAPLLPMLGH</sequence>
<reference evidence="6" key="1">
    <citation type="submission" date="2025-08" db="UniProtKB">
        <authorList>
            <consortium name="RefSeq"/>
        </authorList>
    </citation>
    <scope>IDENTIFICATION</scope>
</reference>
<dbReference type="GO" id="GO:0051015">
    <property type="term" value="F:actin filament binding"/>
    <property type="evidence" value="ECO:0007669"/>
    <property type="project" value="InterPro"/>
</dbReference>
<keyword evidence="5" id="KW-1185">Reference proteome</keyword>
<dbReference type="RefSeq" id="XP_028967084.1">
    <property type="nucleotide sequence ID" value="XM_029111251.1"/>
</dbReference>
<dbReference type="Proteomes" id="UP000694867">
    <property type="component" value="Unplaced"/>
</dbReference>
<evidence type="ECO:0000256" key="4">
    <source>
        <dbReference type="SAM" id="MobiDB-lite"/>
    </source>
</evidence>
<dbReference type="GO" id="GO:0030036">
    <property type="term" value="P:actin cytoskeleton organization"/>
    <property type="evidence" value="ECO:0007669"/>
    <property type="project" value="InterPro"/>
</dbReference>
<dbReference type="PANTHER" id="PTHR38537:SF13">
    <property type="entry name" value="JITTERBUG, ISOFORM N"/>
    <property type="match status" value="1"/>
</dbReference>
<feature type="repeat" description="Filamin" evidence="3">
    <location>
        <begin position="644"/>
        <end position="734"/>
    </location>
</feature>
<evidence type="ECO:0000256" key="1">
    <source>
        <dbReference type="ARBA" id="ARBA00009238"/>
    </source>
</evidence>
<feature type="repeat" description="Filamin" evidence="3">
    <location>
        <begin position="1274"/>
        <end position="1366"/>
    </location>
</feature>
<gene>
    <name evidence="6" type="primary">LOC100908953</name>
</gene>
<dbReference type="PROSITE" id="PS50194">
    <property type="entry name" value="FILAMIN_REPEAT"/>
    <property type="match status" value="19"/>
</dbReference>
<feature type="repeat" description="Filamin" evidence="3">
    <location>
        <begin position="1098"/>
        <end position="1185"/>
    </location>
</feature>
<feature type="repeat" description="Filamin" evidence="3">
    <location>
        <begin position="278"/>
        <end position="370"/>
    </location>
</feature>
<dbReference type="CTD" id="43997"/>
<evidence type="ECO:0000256" key="3">
    <source>
        <dbReference type="PROSITE-ProRule" id="PRU00087"/>
    </source>
</evidence>
<evidence type="ECO:0000256" key="2">
    <source>
        <dbReference type="ARBA" id="ARBA00022737"/>
    </source>
</evidence>
<dbReference type="InterPro" id="IPR001298">
    <property type="entry name" value="Filamin/ABP280_rpt"/>
</dbReference>
<comment type="similarity">
    <text evidence="1">Belongs to the filamin family.</text>
</comment>
<evidence type="ECO:0000313" key="6">
    <source>
        <dbReference type="RefSeq" id="XP_028967084.1"/>
    </source>
</evidence>
<feature type="repeat" description="Filamin" evidence="3">
    <location>
        <begin position="1570"/>
        <end position="1663"/>
    </location>
</feature>
<feature type="repeat" description="Filamin" evidence="3">
    <location>
        <begin position="551"/>
        <end position="645"/>
    </location>
</feature>
<keyword evidence="2" id="KW-0677">Repeat</keyword>
<dbReference type="Pfam" id="PF00630">
    <property type="entry name" value="Filamin"/>
    <property type="match status" value="16"/>
</dbReference>
<dbReference type="InterPro" id="IPR044801">
    <property type="entry name" value="Filamin"/>
</dbReference>
<feature type="repeat" description="Filamin" evidence="3">
    <location>
        <begin position="830"/>
        <end position="914"/>
    </location>
</feature>
<feature type="repeat" description="Filamin" evidence="3">
    <location>
        <begin position="1183"/>
        <end position="1276"/>
    </location>
</feature>
<dbReference type="SUPFAM" id="SSF81296">
    <property type="entry name" value="E set domains"/>
    <property type="match status" value="19"/>
</dbReference>
<feature type="repeat" description="Filamin" evidence="3">
    <location>
        <begin position="41"/>
        <end position="97"/>
    </location>
</feature>
<feature type="repeat" description="Filamin" evidence="3">
    <location>
        <begin position="1367"/>
        <end position="1465"/>
    </location>
</feature>
<feature type="compositionally biased region" description="Polar residues" evidence="4">
    <location>
        <begin position="1776"/>
        <end position="1786"/>
    </location>
</feature>
<evidence type="ECO:0000313" key="5">
    <source>
        <dbReference type="Proteomes" id="UP000694867"/>
    </source>
</evidence>
<dbReference type="FunFam" id="2.60.40.10:FF:001145">
    <property type="entry name" value="Jitterbug, isoform I"/>
    <property type="match status" value="1"/>
</dbReference>
<dbReference type="PANTHER" id="PTHR38537">
    <property type="entry name" value="JITTERBUG, ISOFORM N"/>
    <property type="match status" value="1"/>
</dbReference>
<feature type="repeat" description="Filamin" evidence="3">
    <location>
        <begin position="95"/>
        <end position="185"/>
    </location>
</feature>
<feature type="repeat" description="Filamin" evidence="3">
    <location>
        <begin position="196"/>
        <end position="280"/>
    </location>
</feature>
<accession>A0AAJ7SED2</accession>
<dbReference type="InterPro" id="IPR014756">
    <property type="entry name" value="Ig_E-set"/>
</dbReference>
<proteinExistence type="inferred from homology"/>
<feature type="repeat" description="Filamin" evidence="3">
    <location>
        <begin position="928"/>
        <end position="1004"/>
    </location>
</feature>
<feature type="repeat" description="Filamin" evidence="3">
    <location>
        <begin position="1664"/>
        <end position="1760"/>
    </location>
</feature>
<feature type="region of interest" description="Disordered" evidence="4">
    <location>
        <begin position="1776"/>
        <end position="1795"/>
    </location>
</feature>
<dbReference type="GeneID" id="100908953"/>
<organism evidence="5 6">
    <name type="scientific">Galendromus occidentalis</name>
    <name type="common">western predatory mite</name>
    <dbReference type="NCBI Taxonomy" id="34638"/>
    <lineage>
        <taxon>Eukaryota</taxon>
        <taxon>Metazoa</taxon>
        <taxon>Ecdysozoa</taxon>
        <taxon>Arthropoda</taxon>
        <taxon>Chelicerata</taxon>
        <taxon>Arachnida</taxon>
        <taxon>Acari</taxon>
        <taxon>Parasitiformes</taxon>
        <taxon>Mesostigmata</taxon>
        <taxon>Gamasina</taxon>
        <taxon>Phytoseioidea</taxon>
        <taxon>Phytoseiidae</taxon>
        <taxon>Typhlodrominae</taxon>
        <taxon>Galendromus</taxon>
    </lineage>
</organism>
<dbReference type="SMART" id="SM00557">
    <property type="entry name" value="IG_FLMN"/>
    <property type="match status" value="18"/>
</dbReference>
<dbReference type="KEGG" id="goe:100908953"/>
<dbReference type="InterPro" id="IPR013783">
    <property type="entry name" value="Ig-like_fold"/>
</dbReference>
<feature type="repeat" description="Filamin" evidence="3">
    <location>
        <begin position="463"/>
        <end position="553"/>
    </location>
</feature>
<feature type="repeat" description="Filamin" evidence="3">
    <location>
        <begin position="998"/>
        <end position="1091"/>
    </location>
</feature>
<feature type="repeat" description="Filamin" evidence="3">
    <location>
        <begin position="732"/>
        <end position="825"/>
    </location>
</feature>
<protein>
    <submittedName>
        <fullName evidence="6">Filamin-C</fullName>
    </submittedName>
</protein>
<dbReference type="InterPro" id="IPR017868">
    <property type="entry name" value="Filamin/ABP280_repeat-like"/>
</dbReference>
<name>A0AAJ7SED2_9ACAR</name>